<dbReference type="AlphaFoldDB" id="A0A9W5TYN6"/>
<evidence type="ECO:0000256" key="2">
    <source>
        <dbReference type="ARBA" id="ARBA00023002"/>
    </source>
</evidence>
<accession>A0A9W5TYN6</accession>
<dbReference type="RefSeq" id="WP_188725360.1">
    <property type="nucleotide sequence ID" value="NZ_BMJD01000022.1"/>
</dbReference>
<dbReference type="Pfam" id="PF03446">
    <property type="entry name" value="NAD_binding_2"/>
    <property type="match status" value="1"/>
</dbReference>
<dbReference type="SUPFAM" id="SSF51735">
    <property type="entry name" value="NAD(P)-binding Rossmann-fold domains"/>
    <property type="match status" value="1"/>
</dbReference>
<keyword evidence="5" id="KW-1133">Transmembrane helix</keyword>
<sequence>MRNENTIGFIGLGVMGFPMASNLLKAGKRLVVFDINIEQAAKLPFQENVIVASSKEDLAKQVDIVLLMLPNSPHVKETILGKGGLGGALDQGSLIIDMSSISSTVTKEIGNELDKREIDFMDAPVSGGQIGAVNGSLTFMVGAKKEIFDEALGLLKIMGEKIIHCGETGSGQTVKIVNQLMSAVNLVSMSEGFTLGVKGGVDPEIMRDVILNGSGRCWALEDRMPVILDRNFEPGFTIDLHTKDITLALEVGKELHVPLYATSLIHELFKTLQTKGNGQKDNSAIITLYEELAGIEVSKRKKVIPK</sequence>
<dbReference type="Pfam" id="PF14833">
    <property type="entry name" value="NAD_binding_11"/>
    <property type="match status" value="1"/>
</dbReference>
<gene>
    <name evidence="8" type="primary">garR</name>
    <name evidence="8" type="ORF">GCM10011409_27160</name>
</gene>
<dbReference type="InterPro" id="IPR036291">
    <property type="entry name" value="NAD(P)-bd_dom_sf"/>
</dbReference>
<feature type="active site" evidence="4">
    <location>
        <position position="175"/>
    </location>
</feature>
<dbReference type="Gene3D" id="3.40.50.720">
    <property type="entry name" value="NAD(P)-binding Rossmann-like Domain"/>
    <property type="match status" value="1"/>
</dbReference>
<dbReference type="GO" id="GO:0016054">
    <property type="term" value="P:organic acid catabolic process"/>
    <property type="evidence" value="ECO:0007669"/>
    <property type="project" value="UniProtKB-ARBA"/>
</dbReference>
<dbReference type="Proteomes" id="UP000621492">
    <property type="component" value="Unassembled WGS sequence"/>
</dbReference>
<dbReference type="PIRSF" id="PIRSF000103">
    <property type="entry name" value="HIBADH"/>
    <property type="match status" value="1"/>
</dbReference>
<dbReference type="EMBL" id="BMJD01000022">
    <property type="protein sequence ID" value="GGB48170.1"/>
    <property type="molecule type" value="Genomic_DNA"/>
</dbReference>
<dbReference type="InterPro" id="IPR008927">
    <property type="entry name" value="6-PGluconate_DH-like_C_sf"/>
</dbReference>
<dbReference type="PANTHER" id="PTHR22981">
    <property type="entry name" value="3-HYDROXYISOBUTYRATE DEHYDROGENASE-RELATED"/>
    <property type="match status" value="1"/>
</dbReference>
<keyword evidence="9" id="KW-1185">Reference proteome</keyword>
<dbReference type="InterPro" id="IPR006115">
    <property type="entry name" value="6PGDH_NADP-bd"/>
</dbReference>
<reference evidence="8" key="2">
    <citation type="submission" date="2020-09" db="EMBL/GenBank/DDBJ databases">
        <authorList>
            <person name="Sun Q."/>
            <person name="Zhou Y."/>
        </authorList>
    </citation>
    <scope>NUCLEOTIDE SEQUENCE</scope>
    <source>
        <strain evidence="8">CGMCC 1.15454</strain>
    </source>
</reference>
<dbReference type="Gene3D" id="1.10.1040.10">
    <property type="entry name" value="N-(1-d-carboxylethyl)-l-norvaline Dehydrogenase, domain 2"/>
    <property type="match status" value="1"/>
</dbReference>
<dbReference type="GO" id="GO:0051287">
    <property type="term" value="F:NAD binding"/>
    <property type="evidence" value="ECO:0007669"/>
    <property type="project" value="InterPro"/>
</dbReference>
<dbReference type="SUPFAM" id="SSF48179">
    <property type="entry name" value="6-phosphogluconate dehydrogenase C-terminal domain-like"/>
    <property type="match status" value="1"/>
</dbReference>
<evidence type="ECO:0000313" key="9">
    <source>
        <dbReference type="Proteomes" id="UP000621492"/>
    </source>
</evidence>
<evidence type="ECO:0000259" key="7">
    <source>
        <dbReference type="Pfam" id="PF14833"/>
    </source>
</evidence>
<evidence type="ECO:0000259" key="6">
    <source>
        <dbReference type="Pfam" id="PF03446"/>
    </source>
</evidence>
<reference evidence="8" key="1">
    <citation type="journal article" date="2014" name="Int. J. Syst. Evol. Microbiol.">
        <title>Complete genome sequence of Corynebacterium casei LMG S-19264T (=DSM 44701T), isolated from a smear-ripened cheese.</title>
        <authorList>
            <consortium name="US DOE Joint Genome Institute (JGI-PGF)"/>
            <person name="Walter F."/>
            <person name="Albersmeier A."/>
            <person name="Kalinowski J."/>
            <person name="Ruckert C."/>
        </authorList>
    </citation>
    <scope>NUCLEOTIDE SEQUENCE</scope>
    <source>
        <strain evidence="8">CGMCC 1.15454</strain>
    </source>
</reference>
<dbReference type="InterPro" id="IPR015815">
    <property type="entry name" value="HIBADH-related"/>
</dbReference>
<keyword evidence="2" id="KW-0560">Oxidoreductase</keyword>
<evidence type="ECO:0000256" key="4">
    <source>
        <dbReference type="PIRSR" id="PIRSR000103-1"/>
    </source>
</evidence>
<organism evidence="8 9">
    <name type="scientific">Lentibacillus populi</name>
    <dbReference type="NCBI Taxonomy" id="1827502"/>
    <lineage>
        <taxon>Bacteria</taxon>
        <taxon>Bacillati</taxon>
        <taxon>Bacillota</taxon>
        <taxon>Bacilli</taxon>
        <taxon>Bacillales</taxon>
        <taxon>Bacillaceae</taxon>
        <taxon>Lentibacillus</taxon>
    </lineage>
</organism>
<comment type="caution">
    <text evidence="8">The sequence shown here is derived from an EMBL/GenBank/DDBJ whole genome shotgun (WGS) entry which is preliminary data.</text>
</comment>
<proteinExistence type="inferred from homology"/>
<feature type="domain" description="6-phosphogluconate dehydrogenase NADP-binding" evidence="6">
    <location>
        <begin position="6"/>
        <end position="166"/>
    </location>
</feature>
<dbReference type="InterPro" id="IPR013328">
    <property type="entry name" value="6PGD_dom2"/>
</dbReference>
<dbReference type="PANTHER" id="PTHR22981:SF7">
    <property type="entry name" value="3-HYDROXYISOBUTYRATE DEHYDROGENASE, MITOCHONDRIAL"/>
    <property type="match status" value="1"/>
</dbReference>
<evidence type="ECO:0000256" key="3">
    <source>
        <dbReference type="ARBA" id="ARBA00023027"/>
    </source>
</evidence>
<dbReference type="InterPro" id="IPR002204">
    <property type="entry name" value="3-OH-isobutyrate_DH-rel_CS"/>
</dbReference>
<feature type="domain" description="3-hydroxyisobutyrate dehydrogenase-like NAD-binding" evidence="7">
    <location>
        <begin position="169"/>
        <end position="289"/>
    </location>
</feature>
<name>A0A9W5TYN6_9BACI</name>
<evidence type="ECO:0000313" key="8">
    <source>
        <dbReference type="EMBL" id="GGB48170.1"/>
    </source>
</evidence>
<evidence type="ECO:0000256" key="1">
    <source>
        <dbReference type="ARBA" id="ARBA00009080"/>
    </source>
</evidence>
<keyword evidence="5" id="KW-0472">Membrane</keyword>
<protein>
    <submittedName>
        <fullName evidence="8">2-hydroxy-3-oxopropionate reductase</fullName>
    </submittedName>
</protein>
<evidence type="ECO:0000256" key="5">
    <source>
        <dbReference type="SAM" id="Phobius"/>
    </source>
</evidence>
<dbReference type="GO" id="GO:0050661">
    <property type="term" value="F:NADP binding"/>
    <property type="evidence" value="ECO:0007669"/>
    <property type="project" value="InterPro"/>
</dbReference>
<dbReference type="InterPro" id="IPR029154">
    <property type="entry name" value="HIBADH-like_NADP-bd"/>
</dbReference>
<keyword evidence="3" id="KW-0520">NAD</keyword>
<comment type="similarity">
    <text evidence="1">Belongs to the HIBADH-related family.</text>
</comment>
<dbReference type="PROSITE" id="PS00895">
    <property type="entry name" value="3_HYDROXYISOBUT_DH"/>
    <property type="match status" value="1"/>
</dbReference>
<dbReference type="GO" id="GO:0016616">
    <property type="term" value="F:oxidoreductase activity, acting on the CH-OH group of donors, NAD or NADP as acceptor"/>
    <property type="evidence" value="ECO:0007669"/>
    <property type="project" value="TreeGrafter"/>
</dbReference>
<feature type="transmembrane region" description="Helical" evidence="5">
    <location>
        <begin position="6"/>
        <end position="24"/>
    </location>
</feature>
<keyword evidence="5" id="KW-0812">Transmembrane</keyword>